<evidence type="ECO:0000256" key="11">
    <source>
        <dbReference type="ARBA" id="ARBA00023136"/>
    </source>
</evidence>
<feature type="compositionally biased region" description="Low complexity" evidence="13">
    <location>
        <begin position="318"/>
        <end position="330"/>
    </location>
</feature>
<comment type="subcellular location">
    <subcellularLocation>
        <location evidence="2">Golgi apparatus membrane</location>
        <topology evidence="2">Single-pass type II membrane protein</topology>
    </subcellularLocation>
</comment>
<keyword evidence="5" id="KW-0328">Glycosyltransferase</keyword>
<keyword evidence="7" id="KW-0812">Transmembrane</keyword>
<evidence type="ECO:0000256" key="3">
    <source>
        <dbReference type="ARBA" id="ARBA00004922"/>
    </source>
</evidence>
<dbReference type="GO" id="GO:0016758">
    <property type="term" value="F:hexosyltransferase activity"/>
    <property type="evidence" value="ECO:0007669"/>
    <property type="project" value="InterPro"/>
</dbReference>
<evidence type="ECO:0000256" key="13">
    <source>
        <dbReference type="SAM" id="MobiDB-lite"/>
    </source>
</evidence>
<dbReference type="InterPro" id="IPR002659">
    <property type="entry name" value="Glyco_trans_31"/>
</dbReference>
<keyword evidence="14" id="KW-0732">Signal</keyword>
<evidence type="ECO:0000256" key="7">
    <source>
        <dbReference type="ARBA" id="ARBA00022692"/>
    </source>
</evidence>
<feature type="signal peptide" evidence="14">
    <location>
        <begin position="1"/>
        <end position="21"/>
    </location>
</feature>
<feature type="region of interest" description="Disordered" evidence="13">
    <location>
        <begin position="245"/>
        <end position="346"/>
    </location>
</feature>
<gene>
    <name evidence="15" type="ORF">IFM89_012426</name>
</gene>
<feature type="compositionally biased region" description="Basic residues" evidence="13">
    <location>
        <begin position="281"/>
        <end position="295"/>
    </location>
</feature>
<evidence type="ECO:0000256" key="4">
    <source>
        <dbReference type="ARBA" id="ARBA00008661"/>
    </source>
</evidence>
<evidence type="ECO:0000313" key="16">
    <source>
        <dbReference type="Proteomes" id="UP000631114"/>
    </source>
</evidence>
<evidence type="ECO:0000256" key="14">
    <source>
        <dbReference type="SAM" id="SignalP"/>
    </source>
</evidence>
<dbReference type="GO" id="GO:0005524">
    <property type="term" value="F:ATP binding"/>
    <property type="evidence" value="ECO:0007669"/>
    <property type="project" value="InterPro"/>
</dbReference>
<evidence type="ECO:0000256" key="1">
    <source>
        <dbReference type="ARBA" id="ARBA00001936"/>
    </source>
</evidence>
<evidence type="ECO:0000256" key="6">
    <source>
        <dbReference type="ARBA" id="ARBA00022679"/>
    </source>
</evidence>
<dbReference type="OrthoDB" id="2139606at2759"/>
<evidence type="ECO:0000256" key="10">
    <source>
        <dbReference type="ARBA" id="ARBA00023034"/>
    </source>
</evidence>
<feature type="compositionally biased region" description="Basic and acidic residues" evidence="13">
    <location>
        <begin position="245"/>
        <end position="255"/>
    </location>
</feature>
<feature type="chain" id="PRO_5032683446" description="Hexosyltransferase" evidence="14">
    <location>
        <begin position="22"/>
        <end position="557"/>
    </location>
</feature>
<evidence type="ECO:0000256" key="12">
    <source>
        <dbReference type="ARBA" id="ARBA00023211"/>
    </source>
</evidence>
<keyword evidence="12" id="KW-0464">Manganese</keyword>
<comment type="pathway">
    <text evidence="3">Protein modification; protein glycosylation.</text>
</comment>
<dbReference type="SUPFAM" id="SSF53623">
    <property type="entry name" value="MurD-like peptide ligases, catalytic domain"/>
    <property type="match status" value="1"/>
</dbReference>
<organism evidence="15 16">
    <name type="scientific">Coptis chinensis</name>
    <dbReference type="NCBI Taxonomy" id="261450"/>
    <lineage>
        <taxon>Eukaryota</taxon>
        <taxon>Viridiplantae</taxon>
        <taxon>Streptophyta</taxon>
        <taxon>Embryophyta</taxon>
        <taxon>Tracheophyta</taxon>
        <taxon>Spermatophyta</taxon>
        <taxon>Magnoliopsida</taxon>
        <taxon>Ranunculales</taxon>
        <taxon>Ranunculaceae</taxon>
        <taxon>Coptidoideae</taxon>
        <taxon>Coptis</taxon>
    </lineage>
</organism>
<name>A0A835IC85_9MAGN</name>
<evidence type="ECO:0000256" key="5">
    <source>
        <dbReference type="ARBA" id="ARBA00022676"/>
    </source>
</evidence>
<dbReference type="InterPro" id="IPR036565">
    <property type="entry name" value="Mur-like_cat_sf"/>
</dbReference>
<evidence type="ECO:0000256" key="9">
    <source>
        <dbReference type="ARBA" id="ARBA00022989"/>
    </source>
</evidence>
<dbReference type="Pfam" id="PF01762">
    <property type="entry name" value="Galactosyl_T"/>
    <property type="match status" value="1"/>
</dbReference>
<dbReference type="Proteomes" id="UP000631114">
    <property type="component" value="Unassembled WGS sequence"/>
</dbReference>
<dbReference type="Gene3D" id="3.40.1190.10">
    <property type="entry name" value="Mur-like, catalytic domain"/>
    <property type="match status" value="1"/>
</dbReference>
<evidence type="ECO:0000256" key="2">
    <source>
        <dbReference type="ARBA" id="ARBA00004323"/>
    </source>
</evidence>
<dbReference type="AlphaFoldDB" id="A0A835IC85"/>
<evidence type="ECO:0000313" key="15">
    <source>
        <dbReference type="EMBL" id="KAF9613878.1"/>
    </source>
</evidence>
<keyword evidence="9" id="KW-1133">Transmembrane helix</keyword>
<sequence length="557" mass="62544">MGTGVIGMFFPLRLVIALALALTHIVCPGDCINIARYCTSKHCERSPPNQKYQISESCPLMVLQFHDQNQTKILPAKYIMKTDDDAFVRIEEILSRLGKKTSNSLLYGLIYFVSSSQDRDRDKEMVYHQSEEGPHASFPPWAHGPGYILSRDIAKSAVRRGLMHHFHHGLMVLVNTPQGILEISSGLLGRHNIYNIVVAVAVGIVVGAPLEGIVRGIEEVDSVPGREKEAHLKWEQKLEATIKAKADREAKEAKLRAVKHKKRRSMSDSDDDRSDSSGRERRLKKRAHKKYRKHSHSDSSSHCEKGKDKKSRRKLKKCSSSSGNDNSNDGYESDSQEGMTKYGCTRRGSTDIRSQDLILAFHIIPVITTAGDGKRKRHGSRDQDSTKEDSLLIQTHQVMMVRMCQGILIKEGITIGGRSTSFLFFSRLTAVDGRWKSSLSLELLVKQSVCLYDVKQRSIHVNTAALRPYSQLIAMVQFYKELMSQLLRLPNILGTRYILAHELTTSGATRVFNIDDKENDRVADTTLDLICHILHEPGVTKKLEGNPKGVTDMLGFV</sequence>
<keyword evidence="6" id="KW-0808">Transferase</keyword>
<keyword evidence="11" id="KW-0472">Membrane</keyword>
<comment type="cofactor">
    <cofactor evidence="1">
        <name>Mn(2+)</name>
        <dbReference type="ChEBI" id="CHEBI:29035"/>
    </cofactor>
</comment>
<keyword evidence="8" id="KW-0735">Signal-anchor</keyword>
<proteinExistence type="inferred from homology"/>
<feature type="compositionally biased region" description="Basic and acidic residues" evidence="13">
    <location>
        <begin position="296"/>
        <end position="307"/>
    </location>
</feature>
<dbReference type="PANTHER" id="PTHR37715:SF1">
    <property type="entry name" value="OS01G0120700 PROTEIN"/>
    <property type="match status" value="1"/>
</dbReference>
<keyword evidence="10" id="KW-0333">Golgi apparatus</keyword>
<dbReference type="PANTHER" id="PTHR37715">
    <property type="entry name" value="OS01G0120700 PROTEIN"/>
    <property type="match status" value="1"/>
</dbReference>
<comment type="similarity">
    <text evidence="4">Belongs to the glycosyltransferase 31 family.</text>
</comment>
<accession>A0A835IC85</accession>
<comment type="caution">
    <text evidence="15">The sequence shown here is derived from an EMBL/GenBank/DDBJ whole genome shotgun (WGS) entry which is preliminary data.</text>
</comment>
<dbReference type="UniPathway" id="UPA00378"/>
<reference evidence="15 16" key="1">
    <citation type="submission" date="2020-10" db="EMBL/GenBank/DDBJ databases">
        <title>The Coptis chinensis genome and diversification of protoberbering-type alkaloids.</title>
        <authorList>
            <person name="Wang B."/>
            <person name="Shu S."/>
            <person name="Song C."/>
            <person name="Liu Y."/>
        </authorList>
    </citation>
    <scope>NUCLEOTIDE SEQUENCE [LARGE SCALE GENOMIC DNA]</scope>
    <source>
        <strain evidence="15">HL-2020</strain>
        <tissue evidence="15">Leaf</tissue>
    </source>
</reference>
<keyword evidence="16" id="KW-1185">Reference proteome</keyword>
<dbReference type="EMBL" id="JADFTS010000003">
    <property type="protein sequence ID" value="KAF9613878.1"/>
    <property type="molecule type" value="Genomic_DNA"/>
</dbReference>
<feature type="compositionally biased region" description="Basic residues" evidence="13">
    <location>
        <begin position="308"/>
        <end position="317"/>
    </location>
</feature>
<evidence type="ECO:0000256" key="8">
    <source>
        <dbReference type="ARBA" id="ARBA00022968"/>
    </source>
</evidence>
<evidence type="ECO:0008006" key="17">
    <source>
        <dbReference type="Google" id="ProtNLM"/>
    </source>
</evidence>
<dbReference type="GO" id="GO:0000139">
    <property type="term" value="C:Golgi membrane"/>
    <property type="evidence" value="ECO:0007669"/>
    <property type="project" value="UniProtKB-SubCell"/>
</dbReference>
<protein>
    <recommendedName>
        <fullName evidence="17">Hexosyltransferase</fullName>
    </recommendedName>
</protein>